<gene>
    <name evidence="2" type="ORF">CGCSCA2_v003242</name>
</gene>
<keyword evidence="3" id="KW-1185">Reference proteome</keyword>
<proteinExistence type="predicted"/>
<comment type="caution">
    <text evidence="2">The sequence shown here is derived from an EMBL/GenBank/DDBJ whole genome shotgun (WGS) entry which is preliminary data.</text>
</comment>
<organism evidence="2 3">
    <name type="scientific">Colletotrichum siamense</name>
    <name type="common">Anthracnose fungus</name>
    <dbReference type="NCBI Taxonomy" id="690259"/>
    <lineage>
        <taxon>Eukaryota</taxon>
        <taxon>Fungi</taxon>
        <taxon>Dikarya</taxon>
        <taxon>Ascomycota</taxon>
        <taxon>Pezizomycotina</taxon>
        <taxon>Sordariomycetes</taxon>
        <taxon>Hypocreomycetidae</taxon>
        <taxon>Glomerellales</taxon>
        <taxon>Glomerellaceae</taxon>
        <taxon>Colletotrichum</taxon>
        <taxon>Colletotrichum gloeosporioides species complex</taxon>
    </lineage>
</organism>
<feature type="compositionally biased region" description="Basic and acidic residues" evidence="1">
    <location>
        <begin position="95"/>
        <end position="114"/>
    </location>
</feature>
<dbReference type="OrthoDB" id="4815148at2759"/>
<protein>
    <submittedName>
        <fullName evidence="2">Uncharacterized protein</fullName>
    </submittedName>
</protein>
<evidence type="ECO:0000313" key="2">
    <source>
        <dbReference type="EMBL" id="KAF4862974.1"/>
    </source>
</evidence>
<feature type="compositionally biased region" description="Low complexity" evidence="1">
    <location>
        <begin position="78"/>
        <end position="94"/>
    </location>
</feature>
<feature type="compositionally biased region" description="Basic and acidic residues" evidence="1">
    <location>
        <begin position="17"/>
        <end position="33"/>
    </location>
</feature>
<feature type="compositionally biased region" description="Basic and acidic residues" evidence="1">
    <location>
        <begin position="52"/>
        <end position="74"/>
    </location>
</feature>
<dbReference type="AlphaFoldDB" id="A0A9P5EZU3"/>
<feature type="compositionally biased region" description="Acidic residues" evidence="1">
    <location>
        <begin position="41"/>
        <end position="51"/>
    </location>
</feature>
<feature type="region of interest" description="Disordered" evidence="1">
    <location>
        <begin position="145"/>
        <end position="221"/>
    </location>
</feature>
<feature type="compositionally biased region" description="Basic and acidic residues" evidence="1">
    <location>
        <begin position="150"/>
        <end position="167"/>
    </location>
</feature>
<feature type="compositionally biased region" description="Basic and acidic residues" evidence="1">
    <location>
        <begin position="184"/>
        <end position="196"/>
    </location>
</feature>
<evidence type="ECO:0000256" key="1">
    <source>
        <dbReference type="SAM" id="MobiDB-lite"/>
    </source>
</evidence>
<dbReference type="Proteomes" id="UP000711996">
    <property type="component" value="Unassembled WGS sequence"/>
</dbReference>
<accession>A0A9P5EZU3</accession>
<reference evidence="2" key="1">
    <citation type="submission" date="2019-06" db="EMBL/GenBank/DDBJ databases">
        <authorList>
            <person name="Gan P."/>
            <person name="Shirasu K."/>
        </authorList>
    </citation>
    <scope>NUCLEOTIDE SEQUENCE [LARGE SCALE GENOMIC DNA]</scope>
    <source>
        <strain evidence="2">CAD2</strain>
    </source>
</reference>
<name>A0A9P5EZU3_COLSI</name>
<dbReference type="EMBL" id="QPMT01000007">
    <property type="protein sequence ID" value="KAF4862974.1"/>
    <property type="molecule type" value="Genomic_DNA"/>
</dbReference>
<sequence>MGSRGNITAELENTFENLHKSEDRSANETKRDVANQNQAEENTDGIQDDESREYGESEGDKELHRANKVQRIEKSNTSICSSNVGESSESSGADSSDRNYDKKCSVDDGNHEPTEIENMEGFMNIQRHSSWEVVSDKSTWVEARGLKRARSQEKGNADEKHRSDGKKSRNIRKSKNGNQAEQNQVRDDMKHRRGDANEIDGGLEDSPNGDNEVKESSSNDKIIQIMKFIRRMAPLPHERLMLNL</sequence>
<feature type="region of interest" description="Disordered" evidence="1">
    <location>
        <begin position="1"/>
        <end position="122"/>
    </location>
</feature>
<evidence type="ECO:0000313" key="3">
    <source>
        <dbReference type="Proteomes" id="UP000711996"/>
    </source>
</evidence>